<dbReference type="Pfam" id="PF07574">
    <property type="entry name" value="SMC_Nse1"/>
    <property type="match status" value="1"/>
</dbReference>
<evidence type="ECO:0000256" key="1">
    <source>
        <dbReference type="ARBA" id="ARBA00000900"/>
    </source>
</evidence>
<dbReference type="EC" id="2.3.2.27" evidence="4 15"/>
<keyword evidence="12 15" id="KW-0233">DNA recombination</keyword>
<evidence type="ECO:0000256" key="13">
    <source>
        <dbReference type="ARBA" id="ARBA00023204"/>
    </source>
</evidence>
<evidence type="ECO:0000256" key="3">
    <source>
        <dbReference type="ARBA" id="ARBA00010258"/>
    </source>
</evidence>
<dbReference type="InterPro" id="IPR011513">
    <property type="entry name" value="Nse1"/>
</dbReference>
<dbReference type="Proteomes" id="UP000019377">
    <property type="component" value="Unassembled WGS sequence"/>
</dbReference>
<evidence type="ECO:0000256" key="5">
    <source>
        <dbReference type="ARBA" id="ARBA00019422"/>
    </source>
</evidence>
<dbReference type="InterPro" id="IPR036388">
    <property type="entry name" value="WH-like_DNA-bd_sf"/>
</dbReference>
<evidence type="ECO:0000313" key="18">
    <source>
        <dbReference type="EMBL" id="EST08801.1"/>
    </source>
</evidence>
<dbReference type="HOGENOM" id="CLU_662440_0_0_1"/>
<dbReference type="GO" id="GO:0000724">
    <property type="term" value="P:double-strand break repair via homologous recombination"/>
    <property type="evidence" value="ECO:0007669"/>
    <property type="project" value="TreeGrafter"/>
</dbReference>
<name>V5EE85_KALBG</name>
<feature type="compositionally biased region" description="Acidic residues" evidence="16">
    <location>
        <begin position="318"/>
        <end position="333"/>
    </location>
</feature>
<evidence type="ECO:0000259" key="17">
    <source>
        <dbReference type="Pfam" id="PF08746"/>
    </source>
</evidence>
<evidence type="ECO:0000256" key="8">
    <source>
        <dbReference type="ARBA" id="ARBA00022763"/>
    </source>
</evidence>
<keyword evidence="11 15" id="KW-0862">Zinc</keyword>
<evidence type="ECO:0000256" key="10">
    <source>
        <dbReference type="ARBA" id="ARBA00022786"/>
    </source>
</evidence>
<dbReference type="PANTHER" id="PTHR20973">
    <property type="entry name" value="NON-SMC ELEMENT 1-RELATED"/>
    <property type="match status" value="1"/>
</dbReference>
<feature type="compositionally biased region" description="Polar residues" evidence="16">
    <location>
        <begin position="267"/>
        <end position="278"/>
    </location>
</feature>
<dbReference type="OrthoDB" id="185455at2759"/>
<feature type="region of interest" description="Disordered" evidence="16">
    <location>
        <begin position="256"/>
        <end position="383"/>
    </location>
</feature>
<dbReference type="EMBL" id="KI545856">
    <property type="protein sequence ID" value="EST08801.1"/>
    <property type="molecule type" value="Genomic_DNA"/>
</dbReference>
<dbReference type="OMA" id="NLVDHRW"/>
<evidence type="ECO:0000256" key="6">
    <source>
        <dbReference type="ARBA" id="ARBA00022679"/>
    </source>
</evidence>
<dbReference type="GeneID" id="27417348"/>
<proteinExistence type="inferred from homology"/>
<dbReference type="eggNOG" id="KOG4718">
    <property type="taxonomic scope" value="Eukaryota"/>
</dbReference>
<protein>
    <recommendedName>
        <fullName evidence="5 15">Non-structural maintenance of chromosomes element 1 homolog</fullName>
        <ecNumber evidence="4 15">2.3.2.27</ecNumber>
    </recommendedName>
</protein>
<keyword evidence="19" id="KW-1185">Reference proteome</keyword>
<comment type="catalytic activity">
    <reaction evidence="1 15">
        <text>S-ubiquitinyl-[E2 ubiquitin-conjugating enzyme]-L-cysteine + [acceptor protein]-L-lysine = [E2 ubiquitin-conjugating enzyme]-L-cysteine + N(6)-ubiquitinyl-[acceptor protein]-L-lysine.</text>
        <dbReference type="EC" id="2.3.2.27"/>
    </reaction>
</comment>
<dbReference type="Pfam" id="PF08746">
    <property type="entry name" value="zf-RING-like"/>
    <property type="match status" value="1"/>
</dbReference>
<keyword evidence="10 15" id="KW-0833">Ubl conjugation pathway</keyword>
<dbReference type="Gene3D" id="3.30.40.10">
    <property type="entry name" value="Zinc/RING finger domain, C3HC4 (zinc finger)"/>
    <property type="match status" value="1"/>
</dbReference>
<evidence type="ECO:0000313" key="19">
    <source>
        <dbReference type="Proteomes" id="UP000019377"/>
    </source>
</evidence>
<feature type="compositionally biased region" description="Acidic residues" evidence="16">
    <location>
        <begin position="288"/>
        <end position="300"/>
    </location>
</feature>
<gene>
    <name evidence="18" type="ORF">PSEUBRA_SCAF14g01555</name>
</gene>
<evidence type="ECO:0000256" key="14">
    <source>
        <dbReference type="ARBA" id="ARBA00023242"/>
    </source>
</evidence>
<comment type="function">
    <text evidence="15">Acts in a DNA repair pathway for removal of UV-induced DNA damage that is distinct from classical nucleotide excision repair and in repair of ionizing radiation damage. Functions in homologous recombination repair of DNA double strand breaks and in recovery of stalled replication forks.</text>
</comment>
<dbReference type="PANTHER" id="PTHR20973:SF0">
    <property type="entry name" value="NON-STRUCTURAL MAINTENANCE OF CHROMOSOMES ELEMENT 1 HOMOLOG"/>
    <property type="match status" value="1"/>
</dbReference>
<evidence type="ECO:0000256" key="9">
    <source>
        <dbReference type="ARBA" id="ARBA00022771"/>
    </source>
</evidence>
<dbReference type="Gene3D" id="1.10.10.10">
    <property type="entry name" value="Winged helix-like DNA-binding domain superfamily/Winged helix DNA-binding domain"/>
    <property type="match status" value="1"/>
</dbReference>
<organism evidence="18 19">
    <name type="scientific">Kalmanozyma brasiliensis (strain GHG001)</name>
    <name type="common">Yeast</name>
    <name type="synonym">Pseudozyma brasiliensis</name>
    <dbReference type="NCBI Taxonomy" id="1365824"/>
    <lineage>
        <taxon>Eukaryota</taxon>
        <taxon>Fungi</taxon>
        <taxon>Dikarya</taxon>
        <taxon>Basidiomycota</taxon>
        <taxon>Ustilaginomycotina</taxon>
        <taxon>Ustilaginomycetes</taxon>
        <taxon>Ustilaginales</taxon>
        <taxon>Ustilaginaceae</taxon>
        <taxon>Kalmanozyma</taxon>
    </lineage>
</organism>
<evidence type="ECO:0000256" key="12">
    <source>
        <dbReference type="ARBA" id="ARBA00023172"/>
    </source>
</evidence>
<reference evidence="19" key="1">
    <citation type="journal article" date="2013" name="Genome Announc.">
        <title>Draft genome sequence of Pseudozyma brasiliensis sp. nov. strain GHG001, a high producer of endo-1,4-xylanase isolated from an insect pest of sugarcane.</title>
        <authorList>
            <person name="Oliveira J.V.D.C."/>
            <person name="dos Santos R.A.C."/>
            <person name="Borges T.A."/>
            <person name="Riano-Pachon D.M."/>
            <person name="Goldman G.H."/>
        </authorList>
    </citation>
    <scope>NUCLEOTIDE SEQUENCE [LARGE SCALE GENOMIC DNA]</scope>
    <source>
        <strain evidence="19">GHG001</strain>
    </source>
</reference>
<keyword evidence="9 15" id="KW-0863">Zinc-finger</keyword>
<dbReference type="RefSeq" id="XP_016293790.1">
    <property type="nucleotide sequence ID" value="XM_016434741.1"/>
</dbReference>
<keyword evidence="7 15" id="KW-0479">Metal-binding</keyword>
<dbReference type="GO" id="GO:0030915">
    <property type="term" value="C:Smc5-Smc6 complex"/>
    <property type="evidence" value="ECO:0007669"/>
    <property type="project" value="UniProtKB-UniRule"/>
</dbReference>
<keyword evidence="13 15" id="KW-0234">DNA repair</keyword>
<sequence>MLETAEQKLARVAWTQSIISHRIVPASFAKHLYERCCTILHSSYNESTYLSMYDEAARHLSVISFELRTFKDQSTGVTMLALINTKADTFIRGATRYTANGISYIRKLVEEIFRAKREAYSIASMEAVRLGGKVRQHLTRDATEELLKNLVDHRWLDYSADGIYTLSTRTLLELRNYLQSEFEEHYHACTHCKDVVTLGIGCSYASRGGCDVRFHYHCARATIGAKVDDDDALHRLGGICVGCRKNWKSRPIGPRALGLTGGEEGWVSSQGEASQEASGSGRRRRQEEEDEEDEEDEEEGNASPVERPRRPVKRQASEEDEDEDEEDEEEEADTTARRPGWVKPEPQHTPQASRSRHRPTEQEEEEDEDEDEEVDVKLRKRAR</sequence>
<dbReference type="STRING" id="1365824.V5EE85"/>
<evidence type="ECO:0000256" key="11">
    <source>
        <dbReference type="ARBA" id="ARBA00022833"/>
    </source>
</evidence>
<comment type="subunit">
    <text evidence="15">Component of the Smc5-Smc6 complex.</text>
</comment>
<evidence type="ECO:0000256" key="4">
    <source>
        <dbReference type="ARBA" id="ARBA00012483"/>
    </source>
</evidence>
<evidence type="ECO:0000256" key="16">
    <source>
        <dbReference type="SAM" id="MobiDB-lite"/>
    </source>
</evidence>
<keyword evidence="8 15" id="KW-0227">DNA damage</keyword>
<evidence type="ECO:0000256" key="2">
    <source>
        <dbReference type="ARBA" id="ARBA00004123"/>
    </source>
</evidence>
<feature type="compositionally biased region" description="Acidic residues" evidence="16">
    <location>
        <begin position="362"/>
        <end position="374"/>
    </location>
</feature>
<keyword evidence="6 15" id="KW-0808">Transferase</keyword>
<dbReference type="GO" id="GO:0008270">
    <property type="term" value="F:zinc ion binding"/>
    <property type="evidence" value="ECO:0007669"/>
    <property type="project" value="UniProtKB-KW"/>
</dbReference>
<evidence type="ECO:0000256" key="15">
    <source>
        <dbReference type="RuleBase" id="RU368018"/>
    </source>
</evidence>
<dbReference type="InterPro" id="IPR013083">
    <property type="entry name" value="Znf_RING/FYVE/PHD"/>
</dbReference>
<feature type="domain" description="Non-structural maintenance of chromosomes element 1 RING C4HC3-type" evidence="17">
    <location>
        <begin position="189"/>
        <end position="226"/>
    </location>
</feature>
<dbReference type="GO" id="GO:0005634">
    <property type="term" value="C:nucleus"/>
    <property type="evidence" value="ECO:0007669"/>
    <property type="project" value="UniProtKB-SubCell"/>
</dbReference>
<comment type="similarity">
    <text evidence="3 15">Belongs to the NSE1 family.</text>
</comment>
<evidence type="ECO:0000256" key="7">
    <source>
        <dbReference type="ARBA" id="ARBA00022723"/>
    </source>
</evidence>
<dbReference type="FunFam" id="1.10.10.10:FF:000270">
    <property type="entry name" value="Non-structural maintenance of chromosomes element 1 homolog"/>
    <property type="match status" value="1"/>
</dbReference>
<dbReference type="GO" id="GO:0061630">
    <property type="term" value="F:ubiquitin protein ligase activity"/>
    <property type="evidence" value="ECO:0007669"/>
    <property type="project" value="UniProtKB-EC"/>
</dbReference>
<comment type="subcellular location">
    <subcellularLocation>
        <location evidence="2 15">Nucleus</location>
    </subcellularLocation>
</comment>
<dbReference type="AlphaFoldDB" id="V5EE85"/>
<keyword evidence="14 15" id="KW-0539">Nucleus</keyword>
<accession>V5EE85</accession>
<dbReference type="Gene3D" id="3.90.1150.220">
    <property type="match status" value="1"/>
</dbReference>
<dbReference type="InterPro" id="IPR014857">
    <property type="entry name" value="Nse1_RING_C4HC3-type"/>
</dbReference>